<dbReference type="GO" id="GO:0030170">
    <property type="term" value="F:pyridoxal phosphate binding"/>
    <property type="evidence" value="ECO:0007669"/>
    <property type="project" value="InterPro"/>
</dbReference>
<dbReference type="GeneID" id="76207526"/>
<comment type="similarity">
    <text evidence="3">Belongs to the class-II pyridoxal-phosphate-dependent aminotransferase family. Histidinol-phosphate aminotransferase subfamily.</text>
</comment>
<evidence type="ECO:0000256" key="2">
    <source>
        <dbReference type="ARBA" id="ARBA00005011"/>
    </source>
</evidence>
<keyword evidence="8 11" id="KW-0663">Pyridoxal phosphate</keyword>
<keyword evidence="9" id="KW-0368">Histidine biosynthesis</keyword>
<protein>
    <recommendedName>
        <fullName evidence="4">histidinol-phosphate transaminase</fullName>
        <ecNumber evidence="4">2.6.1.9</ecNumber>
    </recommendedName>
</protein>
<dbReference type="EMBL" id="BMNM01000013">
    <property type="protein sequence ID" value="GGI85455.1"/>
    <property type="molecule type" value="Genomic_DNA"/>
</dbReference>
<dbReference type="InterPro" id="IPR015424">
    <property type="entry name" value="PyrdxlP-dep_Trfase"/>
</dbReference>
<accession>A0A830EHK4</accession>
<dbReference type="Proteomes" id="UP000657075">
    <property type="component" value="Unassembled WGS sequence"/>
</dbReference>
<dbReference type="CDD" id="cd00609">
    <property type="entry name" value="AAT_like"/>
    <property type="match status" value="1"/>
</dbReference>
<evidence type="ECO:0000256" key="9">
    <source>
        <dbReference type="ARBA" id="ARBA00023102"/>
    </source>
</evidence>
<keyword evidence="7" id="KW-0808">Transferase</keyword>
<comment type="caution">
    <text evidence="13">The sequence shown here is derived from an EMBL/GenBank/DDBJ whole genome shotgun (WGS) entry which is preliminary data.</text>
</comment>
<evidence type="ECO:0000256" key="4">
    <source>
        <dbReference type="ARBA" id="ARBA00012748"/>
    </source>
</evidence>
<dbReference type="Pfam" id="PF00155">
    <property type="entry name" value="Aminotran_1_2"/>
    <property type="match status" value="1"/>
</dbReference>
<dbReference type="InterPro" id="IPR050106">
    <property type="entry name" value="HistidinolP_aminotransfase"/>
</dbReference>
<comment type="cofactor">
    <cofactor evidence="1 11">
        <name>pyridoxal 5'-phosphate</name>
        <dbReference type="ChEBI" id="CHEBI:597326"/>
    </cofactor>
</comment>
<evidence type="ECO:0000256" key="6">
    <source>
        <dbReference type="ARBA" id="ARBA00022605"/>
    </source>
</evidence>
<keyword evidence="6" id="KW-0028">Amino-acid biosynthesis</keyword>
<comment type="catalytic activity">
    <reaction evidence="10">
        <text>L-histidinol phosphate + 2-oxoglutarate = 3-(imidazol-4-yl)-2-oxopropyl phosphate + L-glutamate</text>
        <dbReference type="Rhea" id="RHEA:23744"/>
        <dbReference type="ChEBI" id="CHEBI:16810"/>
        <dbReference type="ChEBI" id="CHEBI:29985"/>
        <dbReference type="ChEBI" id="CHEBI:57766"/>
        <dbReference type="ChEBI" id="CHEBI:57980"/>
        <dbReference type="EC" id="2.6.1.9"/>
    </reaction>
</comment>
<evidence type="ECO:0000313" key="14">
    <source>
        <dbReference type="Proteomes" id="UP000657075"/>
    </source>
</evidence>
<dbReference type="AlphaFoldDB" id="A0A830EHK4"/>
<keyword evidence="5 13" id="KW-0032">Aminotransferase</keyword>
<dbReference type="PROSITE" id="PS00599">
    <property type="entry name" value="AA_TRANSFER_CLASS_2"/>
    <property type="match status" value="1"/>
</dbReference>
<dbReference type="InterPro" id="IPR001917">
    <property type="entry name" value="Aminotrans_II_pyridoxalP_BS"/>
</dbReference>
<dbReference type="GO" id="GO:0000105">
    <property type="term" value="P:L-histidine biosynthetic process"/>
    <property type="evidence" value="ECO:0007669"/>
    <property type="project" value="UniProtKB-KW"/>
</dbReference>
<dbReference type="InterPro" id="IPR004839">
    <property type="entry name" value="Aminotransferase_I/II_large"/>
</dbReference>
<evidence type="ECO:0000256" key="3">
    <source>
        <dbReference type="ARBA" id="ARBA00007970"/>
    </source>
</evidence>
<proteinExistence type="inferred from homology"/>
<dbReference type="EC" id="2.6.1.9" evidence="4"/>
<evidence type="ECO:0000256" key="1">
    <source>
        <dbReference type="ARBA" id="ARBA00001933"/>
    </source>
</evidence>
<reference evidence="13" key="1">
    <citation type="journal article" date="2014" name="Int. J. Syst. Evol. Microbiol.">
        <title>Complete genome sequence of Corynebacterium casei LMG S-19264T (=DSM 44701T), isolated from a smear-ripened cheese.</title>
        <authorList>
            <consortium name="US DOE Joint Genome Institute (JGI-PGF)"/>
            <person name="Walter F."/>
            <person name="Albersmeier A."/>
            <person name="Kalinowski J."/>
            <person name="Ruckert C."/>
        </authorList>
    </citation>
    <scope>NUCLEOTIDE SEQUENCE</scope>
    <source>
        <strain evidence="13">JCM 11219</strain>
    </source>
</reference>
<sequence length="362" mass="40882">MPVTKGNPVPWKSVLSLSFYEEPNVGYKVYRLHFNENLFLPRQYYEKLLSAALDPELIRYYTEPLNPTFNEALARYLNVDAGNVFTVAGGDEGLRLLIQFALHGLRKILIVEPTYSMPRILAESMGLTANQVLLRDGTYELNLEELIRLGGSHDIIYLCDPNNPTGNLFSREDIEYLVSHVDSLIVIDEAYAEFARFSVIDLTRDYENIAVIRTFSKAWGLAGLRVGYVVASDTVIDGLKRLSLPHNIPYTSMVLVLRALELRDYVERGIDNMVSVRDIMTKSLDDLGLNPIPSVTNFITFHVGSQEKANGVHEELLRRGFVVRNLSGKVLCEDCLRVTVPPMNVAEMFISTLENIVKHRGL</sequence>
<dbReference type="PANTHER" id="PTHR43643">
    <property type="entry name" value="HISTIDINOL-PHOSPHATE AMINOTRANSFERASE 2"/>
    <property type="match status" value="1"/>
</dbReference>
<evidence type="ECO:0000256" key="5">
    <source>
        <dbReference type="ARBA" id="ARBA00022576"/>
    </source>
</evidence>
<dbReference type="RefSeq" id="WP_264890709.1">
    <property type="nucleotide sequence ID" value="NZ_AP026830.1"/>
</dbReference>
<evidence type="ECO:0000256" key="10">
    <source>
        <dbReference type="ARBA" id="ARBA00047481"/>
    </source>
</evidence>
<dbReference type="SUPFAM" id="SSF53383">
    <property type="entry name" value="PLP-dependent transferases"/>
    <property type="match status" value="1"/>
</dbReference>
<evidence type="ECO:0000259" key="12">
    <source>
        <dbReference type="Pfam" id="PF00155"/>
    </source>
</evidence>
<evidence type="ECO:0000256" key="8">
    <source>
        <dbReference type="ARBA" id="ARBA00022898"/>
    </source>
</evidence>
<dbReference type="InterPro" id="IPR015422">
    <property type="entry name" value="PyrdxlP-dep_Trfase_small"/>
</dbReference>
<name>A0A830EHK4_9CREN</name>
<organism evidence="13 14">
    <name type="scientific">Vulcanisaeta souniana JCM 11219</name>
    <dbReference type="NCBI Taxonomy" id="1293586"/>
    <lineage>
        <taxon>Archaea</taxon>
        <taxon>Thermoproteota</taxon>
        <taxon>Thermoprotei</taxon>
        <taxon>Thermoproteales</taxon>
        <taxon>Thermoproteaceae</taxon>
        <taxon>Vulcanisaeta</taxon>
    </lineage>
</organism>
<dbReference type="GO" id="GO:0004400">
    <property type="term" value="F:histidinol-phosphate transaminase activity"/>
    <property type="evidence" value="ECO:0007669"/>
    <property type="project" value="UniProtKB-EC"/>
</dbReference>
<feature type="domain" description="Aminotransferase class I/classII large" evidence="12">
    <location>
        <begin position="32"/>
        <end position="348"/>
    </location>
</feature>
<evidence type="ECO:0000256" key="11">
    <source>
        <dbReference type="RuleBase" id="RU003693"/>
    </source>
</evidence>
<evidence type="ECO:0000256" key="7">
    <source>
        <dbReference type="ARBA" id="ARBA00022679"/>
    </source>
</evidence>
<reference evidence="13" key="2">
    <citation type="submission" date="2020-09" db="EMBL/GenBank/DDBJ databases">
        <authorList>
            <person name="Sun Q."/>
            <person name="Ohkuma M."/>
        </authorList>
    </citation>
    <scope>NUCLEOTIDE SEQUENCE</scope>
    <source>
        <strain evidence="13">JCM 11219</strain>
    </source>
</reference>
<evidence type="ECO:0000313" key="13">
    <source>
        <dbReference type="EMBL" id="GGI85455.1"/>
    </source>
</evidence>
<comment type="pathway">
    <text evidence="2">Amino-acid biosynthesis; L-histidine biosynthesis; L-histidine from 5-phospho-alpha-D-ribose 1-diphosphate: step 7/9.</text>
</comment>
<dbReference type="Gene3D" id="3.40.640.10">
    <property type="entry name" value="Type I PLP-dependent aspartate aminotransferase-like (Major domain)"/>
    <property type="match status" value="1"/>
</dbReference>
<gene>
    <name evidence="13" type="ORF">GCM10007112_23110</name>
</gene>
<dbReference type="Gene3D" id="3.90.1150.10">
    <property type="entry name" value="Aspartate Aminotransferase, domain 1"/>
    <property type="match status" value="1"/>
</dbReference>
<dbReference type="PANTHER" id="PTHR43643:SF6">
    <property type="entry name" value="HISTIDINOL-PHOSPHATE AMINOTRANSFERASE"/>
    <property type="match status" value="1"/>
</dbReference>
<dbReference type="InterPro" id="IPR015421">
    <property type="entry name" value="PyrdxlP-dep_Trfase_major"/>
</dbReference>